<keyword evidence="1" id="KW-0812">Transmembrane</keyword>
<dbReference type="PANTHER" id="PTHR37806:SF1">
    <property type="entry name" value="PEPTIDASE C39-LIKE DOMAIN-CONTAINING PROTEIN"/>
    <property type="match status" value="1"/>
</dbReference>
<dbReference type="Pfam" id="PF13529">
    <property type="entry name" value="Peptidase_C39_2"/>
    <property type="match status" value="1"/>
</dbReference>
<sequence>MNKKRKRLKTKNTVILLILSLIVVFVGFGFFMNPQKGEGEDKQPSLASKTVAKKDHSGKCNYVLMDTGDVNQIKIGAYQGCETVSLYNALVYLNKTHDKSVKEVLDSLPLVGWDGNPNLGYAGDPWTPDDEIPDGGFPTIWPDAFMKFAQSYGANVVDISGKSIDDIKNIVLKKHLVEMWVTIDFAQPQITYTDYFGHEVVTNTHAVILDGYDAKKKEFHVNDPIKGKYWLSESAVSSVYMGTNQFAVEFVS</sequence>
<evidence type="ECO:0000259" key="2">
    <source>
        <dbReference type="Pfam" id="PF13529"/>
    </source>
</evidence>
<accession>A0A387BGS0</accession>
<keyword evidence="4" id="KW-1185">Reference proteome</keyword>
<dbReference type="EMBL" id="CP032627">
    <property type="protein sequence ID" value="AYG01352.1"/>
    <property type="molecule type" value="Genomic_DNA"/>
</dbReference>
<dbReference type="PANTHER" id="PTHR37806">
    <property type="entry name" value="LMO0724 PROTEIN"/>
    <property type="match status" value="1"/>
</dbReference>
<dbReference type="Gene3D" id="3.90.70.10">
    <property type="entry name" value="Cysteine proteinases"/>
    <property type="match status" value="1"/>
</dbReference>
<feature type="domain" description="Peptidase C39-like" evidence="2">
    <location>
        <begin position="71"/>
        <end position="224"/>
    </location>
</feature>
<name>A0A387BGS0_9LACT</name>
<dbReference type="OrthoDB" id="1654093at2"/>
<feature type="transmembrane region" description="Helical" evidence="1">
    <location>
        <begin position="12"/>
        <end position="32"/>
    </location>
</feature>
<evidence type="ECO:0000313" key="4">
    <source>
        <dbReference type="Proteomes" id="UP000269374"/>
    </source>
</evidence>
<reference evidence="3 4" key="1">
    <citation type="submission" date="2018-09" db="EMBL/GenBank/DDBJ databases">
        <title>Genome sequencing of strain 1JSPR-7.</title>
        <authorList>
            <person name="Heo J."/>
            <person name="Kim S.-J."/>
            <person name="Kwon S.-W."/>
        </authorList>
    </citation>
    <scope>NUCLEOTIDE SEQUENCE [LARGE SCALE GENOMIC DNA]</scope>
    <source>
        <strain evidence="3 4">1JSPR-7</strain>
    </source>
</reference>
<keyword evidence="1" id="KW-0472">Membrane</keyword>
<dbReference type="Proteomes" id="UP000269374">
    <property type="component" value="Chromosome"/>
</dbReference>
<gene>
    <name evidence="3" type="ORF">D7I46_09750</name>
</gene>
<dbReference type="AlphaFoldDB" id="A0A387BGS0"/>
<dbReference type="RefSeq" id="WP_120772725.1">
    <property type="nucleotide sequence ID" value="NZ_CP032627.1"/>
</dbReference>
<evidence type="ECO:0000256" key="1">
    <source>
        <dbReference type="SAM" id="Phobius"/>
    </source>
</evidence>
<organism evidence="3 4">
    <name type="scientific">Lactococcus allomyrinae</name>
    <dbReference type="NCBI Taxonomy" id="2419773"/>
    <lineage>
        <taxon>Bacteria</taxon>
        <taxon>Bacillati</taxon>
        <taxon>Bacillota</taxon>
        <taxon>Bacilli</taxon>
        <taxon>Lactobacillales</taxon>
        <taxon>Streptococcaceae</taxon>
        <taxon>Lactococcus</taxon>
    </lineage>
</organism>
<keyword evidence="1" id="KW-1133">Transmembrane helix</keyword>
<evidence type="ECO:0000313" key="3">
    <source>
        <dbReference type="EMBL" id="AYG01352.1"/>
    </source>
</evidence>
<proteinExistence type="predicted"/>
<dbReference type="InterPro" id="IPR039564">
    <property type="entry name" value="Peptidase_C39-like"/>
</dbReference>
<protein>
    <recommendedName>
        <fullName evidence="2">Peptidase C39-like domain-containing protein</fullName>
    </recommendedName>
</protein>
<dbReference type="KEGG" id="lact:D7I46_09750"/>